<dbReference type="PANTHER" id="PTHR43756">
    <property type="entry name" value="CHOLINE MONOOXYGENASE, CHLOROPLASTIC"/>
    <property type="match status" value="1"/>
</dbReference>
<dbReference type="Gene3D" id="3.90.380.10">
    <property type="entry name" value="Naphthalene 1,2-dioxygenase Alpha Subunit, Chain A, domain 1"/>
    <property type="match status" value="1"/>
</dbReference>
<keyword evidence="6" id="KW-0411">Iron-sulfur</keyword>
<dbReference type="InterPro" id="IPR015879">
    <property type="entry name" value="Ring_hydroxy_dOase_asu_C_dom"/>
</dbReference>
<dbReference type="PRINTS" id="PR00090">
    <property type="entry name" value="RNGDIOXGNASE"/>
</dbReference>
<dbReference type="GO" id="GO:0051537">
    <property type="term" value="F:2 iron, 2 sulfur cluster binding"/>
    <property type="evidence" value="ECO:0007669"/>
    <property type="project" value="UniProtKB-KW"/>
</dbReference>
<keyword evidence="5" id="KW-0408">Iron</keyword>
<keyword evidence="3" id="KW-0479">Metal-binding</keyword>
<dbReference type="InterPro" id="IPR017941">
    <property type="entry name" value="Rieske_2Fe-2S"/>
</dbReference>
<dbReference type="AlphaFoldDB" id="A0A6J7PM30"/>
<evidence type="ECO:0000256" key="1">
    <source>
        <dbReference type="ARBA" id="ARBA00001962"/>
    </source>
</evidence>
<dbReference type="Gene3D" id="2.102.10.10">
    <property type="entry name" value="Rieske [2Fe-2S] iron-sulphur domain"/>
    <property type="match status" value="1"/>
</dbReference>
<keyword evidence="4" id="KW-0560">Oxidoreductase</keyword>
<evidence type="ECO:0000313" key="8">
    <source>
        <dbReference type="EMBL" id="CAB4792656.1"/>
    </source>
</evidence>
<evidence type="ECO:0000256" key="4">
    <source>
        <dbReference type="ARBA" id="ARBA00023002"/>
    </source>
</evidence>
<dbReference type="PANTHER" id="PTHR43756:SF5">
    <property type="entry name" value="CHOLINE MONOOXYGENASE, CHLOROPLASTIC"/>
    <property type="match status" value="1"/>
</dbReference>
<dbReference type="Pfam" id="PF00848">
    <property type="entry name" value="Ring_hydroxyl_A"/>
    <property type="match status" value="1"/>
</dbReference>
<gene>
    <name evidence="8" type="ORF">UFOPK3001_00406</name>
    <name evidence="9" type="ORF">UFOPK3954_01902</name>
</gene>
<evidence type="ECO:0000256" key="5">
    <source>
        <dbReference type="ARBA" id="ARBA00023004"/>
    </source>
</evidence>
<accession>A0A6J7PM30</accession>
<protein>
    <submittedName>
        <fullName evidence="9">Unannotated protein</fullName>
    </submittedName>
</protein>
<dbReference type="Pfam" id="PF00355">
    <property type="entry name" value="Rieske"/>
    <property type="match status" value="1"/>
</dbReference>
<dbReference type="EMBL" id="CAFBON010000238">
    <property type="protein sequence ID" value="CAB5003692.1"/>
    <property type="molecule type" value="Genomic_DNA"/>
</dbReference>
<name>A0A6J7PM30_9ZZZZ</name>
<evidence type="ECO:0000313" key="9">
    <source>
        <dbReference type="EMBL" id="CAB5003692.1"/>
    </source>
</evidence>
<dbReference type="InterPro" id="IPR001663">
    <property type="entry name" value="Rng_hydr_dOase-A"/>
</dbReference>
<dbReference type="CDD" id="cd03469">
    <property type="entry name" value="Rieske_RO_Alpha_N"/>
    <property type="match status" value="1"/>
</dbReference>
<dbReference type="GO" id="GO:0016491">
    <property type="term" value="F:oxidoreductase activity"/>
    <property type="evidence" value="ECO:0007669"/>
    <property type="project" value="UniProtKB-KW"/>
</dbReference>
<dbReference type="SUPFAM" id="SSF50022">
    <property type="entry name" value="ISP domain"/>
    <property type="match status" value="1"/>
</dbReference>
<keyword evidence="2" id="KW-0001">2Fe-2S</keyword>
<evidence type="ECO:0000259" key="7">
    <source>
        <dbReference type="PROSITE" id="PS51296"/>
    </source>
</evidence>
<evidence type="ECO:0000256" key="6">
    <source>
        <dbReference type="ARBA" id="ARBA00023014"/>
    </source>
</evidence>
<proteinExistence type="predicted"/>
<dbReference type="EMBL" id="CAFAAJ010000017">
    <property type="protein sequence ID" value="CAB4792656.1"/>
    <property type="molecule type" value="Genomic_DNA"/>
</dbReference>
<feature type="domain" description="Rieske" evidence="7">
    <location>
        <begin position="55"/>
        <end position="163"/>
    </location>
</feature>
<evidence type="ECO:0000256" key="3">
    <source>
        <dbReference type="ARBA" id="ARBA00022723"/>
    </source>
</evidence>
<comment type="cofactor">
    <cofactor evidence="1">
        <name>Fe cation</name>
        <dbReference type="ChEBI" id="CHEBI:24875"/>
    </cofactor>
</comment>
<dbReference type="PROSITE" id="PS51296">
    <property type="entry name" value="RIESKE"/>
    <property type="match status" value="1"/>
</dbReference>
<reference evidence="9" key="1">
    <citation type="submission" date="2020-05" db="EMBL/GenBank/DDBJ databases">
        <authorList>
            <person name="Chiriac C."/>
            <person name="Salcher M."/>
            <person name="Ghai R."/>
            <person name="Kavagutti S V."/>
        </authorList>
    </citation>
    <scope>NUCLEOTIDE SEQUENCE</scope>
</reference>
<organism evidence="9">
    <name type="scientific">freshwater metagenome</name>
    <dbReference type="NCBI Taxonomy" id="449393"/>
    <lineage>
        <taxon>unclassified sequences</taxon>
        <taxon>metagenomes</taxon>
        <taxon>ecological metagenomes</taxon>
    </lineage>
</organism>
<dbReference type="SUPFAM" id="SSF55961">
    <property type="entry name" value="Bet v1-like"/>
    <property type="match status" value="1"/>
</dbReference>
<sequence>MNVRDQLVAMAERTLVHVRAGTTDRTESVVTVPAANYFDPVRWQQEVDLIFKRLPLLVATTAELRGPHAYRALEVCGVPVLLSRDAEGVLRAFVNMCSHRGALLVGEGAGTARRFSCPYHAWTYDQQGDLVGIYKREDFGEVDTSCLGLTALPVEERAGLVWVTLTPRPVLDPDAFFAGYDDLLGACGFAGMNHLASRRLVGPNWKVAFDGYVDFYHLPILHKDTFGPAFPSEAVFHRVGSHQRITVPRGPWESLETLPHDEWPDALLTSGVWSVFPHASIAGFALGAHMIYQVARIFPGTNADESITHLDFITTAPLTDEYVARANKQIDFLERVVRDEDYATGLGIQRALKTGTRQAVVFGRNEAGAQYVHGWIDEILRTSDEGLTDLFRRGVTAGRLVTDGG</sequence>
<dbReference type="InterPro" id="IPR036922">
    <property type="entry name" value="Rieske_2Fe-2S_sf"/>
</dbReference>
<dbReference type="GO" id="GO:0005506">
    <property type="term" value="F:iron ion binding"/>
    <property type="evidence" value="ECO:0007669"/>
    <property type="project" value="InterPro"/>
</dbReference>
<evidence type="ECO:0000256" key="2">
    <source>
        <dbReference type="ARBA" id="ARBA00022714"/>
    </source>
</evidence>